<gene>
    <name evidence="2" type="ORF">GCM10022216_07070</name>
</gene>
<sequence length="529" mass="58070">MKMKAINKIKYIGLACCLSFASCNDYLDINVNPNSPTYVQPDLILPGAINTAAAYQVSYSTYGGNVVGYIANAGGFSGFGNLLTYDYVAGTGSQWGSYSNLLDLKYVIDGSAENPELVNFKAAAEVMSVYQFHKLVDQHNDIPYEEALQGKANYAPKYSEASSIYVDLLRRLNEAITLFDGESQTVKKLNASSDPLFKGDIDQWKKFANTLKLRLLIRISAVDALKAKVTEEFGKMDMTLGFLTKDAINNPGYVKDRPNPTWSSWGYSTAGNPVPTSRVPSFFIYGFYDGNKIDDSWRGKVIYNDFGVTTRPTPLNQLGNETGNPPVRSGYSTWYTGVRSSASSITDALGVVKGPTQGQPMMLAAESYFLQAEAFLKGYLTGNMTTAFENGIKASFNYLYLDVNGALAAGKNVATDFAAYKAANAASYLVDISKAGTDAQKLEAIITQKYIAMNMITGEEAWNDYRRTGYPKTTPGGSKYVDMASVTSNSPRPDKLPTMIKYPTSEYNYNAANTKEINHFADQIFWAKK</sequence>
<dbReference type="Pfam" id="PF12771">
    <property type="entry name" value="SusD-like_2"/>
    <property type="match status" value="1"/>
</dbReference>
<keyword evidence="3" id="KW-1185">Reference proteome</keyword>
<feature type="signal peptide" evidence="1">
    <location>
        <begin position="1"/>
        <end position="21"/>
    </location>
</feature>
<proteinExistence type="predicted"/>
<name>A0ABP7YD27_9SPHI</name>
<evidence type="ECO:0000313" key="3">
    <source>
        <dbReference type="Proteomes" id="UP001500101"/>
    </source>
</evidence>
<dbReference type="InterPro" id="IPR024302">
    <property type="entry name" value="SusD-like"/>
</dbReference>
<dbReference type="PROSITE" id="PS51257">
    <property type="entry name" value="PROKAR_LIPOPROTEIN"/>
    <property type="match status" value="1"/>
</dbReference>
<dbReference type="InterPro" id="IPR011990">
    <property type="entry name" value="TPR-like_helical_dom_sf"/>
</dbReference>
<keyword evidence="1" id="KW-0732">Signal</keyword>
<reference evidence="3" key="1">
    <citation type="journal article" date="2019" name="Int. J. Syst. Evol. Microbiol.">
        <title>The Global Catalogue of Microorganisms (GCM) 10K type strain sequencing project: providing services to taxonomists for standard genome sequencing and annotation.</title>
        <authorList>
            <consortium name="The Broad Institute Genomics Platform"/>
            <consortium name="The Broad Institute Genome Sequencing Center for Infectious Disease"/>
            <person name="Wu L."/>
            <person name="Ma J."/>
        </authorList>
    </citation>
    <scope>NUCLEOTIDE SEQUENCE [LARGE SCALE GENOMIC DNA]</scope>
    <source>
        <strain evidence="3">JCM 16704</strain>
    </source>
</reference>
<evidence type="ECO:0000313" key="2">
    <source>
        <dbReference type="EMBL" id="GAA4134263.1"/>
    </source>
</evidence>
<dbReference type="Gene3D" id="1.25.40.390">
    <property type="match status" value="1"/>
</dbReference>
<dbReference type="EMBL" id="BAAAZI010000004">
    <property type="protein sequence ID" value="GAA4134263.1"/>
    <property type="molecule type" value="Genomic_DNA"/>
</dbReference>
<accession>A0ABP7YD27</accession>
<protein>
    <submittedName>
        <fullName evidence="2">SusD/RagB family nutrient-binding outer membrane lipoprotein</fullName>
    </submittedName>
</protein>
<feature type="chain" id="PRO_5047206633" evidence="1">
    <location>
        <begin position="22"/>
        <end position="529"/>
    </location>
</feature>
<comment type="caution">
    <text evidence="2">The sequence shown here is derived from an EMBL/GenBank/DDBJ whole genome shotgun (WGS) entry which is preliminary data.</text>
</comment>
<dbReference type="InterPro" id="IPR041662">
    <property type="entry name" value="SusD-like_2"/>
</dbReference>
<dbReference type="SUPFAM" id="SSF48452">
    <property type="entry name" value="TPR-like"/>
    <property type="match status" value="1"/>
</dbReference>
<evidence type="ECO:0000256" key="1">
    <source>
        <dbReference type="SAM" id="SignalP"/>
    </source>
</evidence>
<dbReference type="Proteomes" id="UP001500101">
    <property type="component" value="Unassembled WGS sequence"/>
</dbReference>
<keyword evidence="2" id="KW-0449">Lipoprotein</keyword>
<organism evidence="2 3">
    <name type="scientific">Sphingobacterium kyonggiense</name>
    <dbReference type="NCBI Taxonomy" id="714075"/>
    <lineage>
        <taxon>Bacteria</taxon>
        <taxon>Pseudomonadati</taxon>
        <taxon>Bacteroidota</taxon>
        <taxon>Sphingobacteriia</taxon>
        <taxon>Sphingobacteriales</taxon>
        <taxon>Sphingobacteriaceae</taxon>
        <taxon>Sphingobacterium</taxon>
    </lineage>
</organism>
<dbReference type="Pfam" id="PF12741">
    <property type="entry name" value="SusD-like"/>
    <property type="match status" value="1"/>
</dbReference>